<organism evidence="2 3">
    <name type="scientific">Fusarium austroafricanum</name>
    <dbReference type="NCBI Taxonomy" id="2364996"/>
    <lineage>
        <taxon>Eukaryota</taxon>
        <taxon>Fungi</taxon>
        <taxon>Dikarya</taxon>
        <taxon>Ascomycota</taxon>
        <taxon>Pezizomycotina</taxon>
        <taxon>Sordariomycetes</taxon>
        <taxon>Hypocreomycetidae</taxon>
        <taxon>Hypocreales</taxon>
        <taxon>Nectriaceae</taxon>
        <taxon>Fusarium</taxon>
        <taxon>Fusarium concolor species complex</taxon>
    </lineage>
</organism>
<evidence type="ECO:0000256" key="1">
    <source>
        <dbReference type="SAM" id="Phobius"/>
    </source>
</evidence>
<keyword evidence="3" id="KW-1185">Reference proteome</keyword>
<evidence type="ECO:0000313" key="3">
    <source>
        <dbReference type="Proteomes" id="UP000605986"/>
    </source>
</evidence>
<dbReference type="AlphaFoldDB" id="A0A8H4NQ67"/>
<keyword evidence="1" id="KW-1133">Transmembrane helix</keyword>
<sequence>MSDLSPNRKATLIETLFERAEDEMEIRDYEDYFKAIDTEVQYLNESRDFRDLLFRLEPDQFVTVALITVPRLRVNPGSVQEAVLGELQVGDTLGIQADGLPRERTILNHILDGIIRIWLMVDPSPVEEIHNAGWRGQRKFCDFVHGLFYPGQEALKYPSSKTTQTRDSELVAEMTSETTQIQSSLTHPLTASNMKKLTNITIYWTRQLDKHLEYDADYENLSVFAQIRWLFDARDIIQRWRRDNTPDPELTTQPEPNICPFPIPLEVIQETITSLELLFPRYNIPTNRFLKAHNESLYLFRVRNPGDVRDRAGSKVRLKEFVFYHDRLIELAQEFINPPKSWNTIFKDYRNPIQYWTFWIGLVIFAATVVSVVLAGVQVYYAAHPVT</sequence>
<name>A0A8H4NQ67_9HYPO</name>
<proteinExistence type="predicted"/>
<gene>
    <name evidence="2" type="ORF">F53441_9440</name>
</gene>
<keyword evidence="1" id="KW-0472">Membrane</keyword>
<dbReference type="OrthoDB" id="5428890at2759"/>
<evidence type="ECO:0000313" key="2">
    <source>
        <dbReference type="EMBL" id="KAF4446969.1"/>
    </source>
</evidence>
<comment type="caution">
    <text evidence="2">The sequence shown here is derived from an EMBL/GenBank/DDBJ whole genome shotgun (WGS) entry which is preliminary data.</text>
</comment>
<reference evidence="2" key="1">
    <citation type="submission" date="2020-01" db="EMBL/GenBank/DDBJ databases">
        <title>Identification and distribution of gene clusters putatively required for synthesis of sphingolipid metabolism inhibitors in phylogenetically diverse species of the filamentous fungus Fusarium.</title>
        <authorList>
            <person name="Kim H.-S."/>
            <person name="Busman M."/>
            <person name="Brown D.W."/>
            <person name="Divon H."/>
            <person name="Uhlig S."/>
            <person name="Proctor R.H."/>
        </authorList>
    </citation>
    <scope>NUCLEOTIDE SEQUENCE</scope>
    <source>
        <strain evidence="2">NRRL 53441</strain>
    </source>
</reference>
<keyword evidence="1" id="KW-0812">Transmembrane</keyword>
<protein>
    <submittedName>
        <fullName evidence="2">Uncharacterized protein</fullName>
    </submittedName>
</protein>
<feature type="transmembrane region" description="Helical" evidence="1">
    <location>
        <begin position="356"/>
        <end position="381"/>
    </location>
</feature>
<accession>A0A8H4NQ67</accession>
<dbReference type="EMBL" id="JAADJG010000421">
    <property type="protein sequence ID" value="KAF4446969.1"/>
    <property type="molecule type" value="Genomic_DNA"/>
</dbReference>
<dbReference type="Proteomes" id="UP000605986">
    <property type="component" value="Unassembled WGS sequence"/>
</dbReference>